<evidence type="ECO:0000313" key="4">
    <source>
        <dbReference type="EMBL" id="EOI55935.1"/>
    </source>
</evidence>
<dbReference type="HAMAP" id="MF_00095">
    <property type="entry name" value="SfsA"/>
    <property type="match status" value="1"/>
</dbReference>
<protein>
    <recommendedName>
        <fullName evidence="1">Sugar fermentation stimulation protein homolog</fullName>
    </recommendedName>
</protein>
<comment type="similarity">
    <text evidence="1">Belongs to the SfsA family.</text>
</comment>
<dbReference type="PANTHER" id="PTHR30545">
    <property type="entry name" value="SUGAR FERMENTATION STIMULATION PROTEIN A"/>
    <property type="match status" value="1"/>
</dbReference>
<dbReference type="Proteomes" id="UP000013750">
    <property type="component" value="Unassembled WGS sequence"/>
</dbReference>
<evidence type="ECO:0000259" key="2">
    <source>
        <dbReference type="Pfam" id="PF03749"/>
    </source>
</evidence>
<comment type="caution">
    <text evidence="4">The sequence shown here is derived from an EMBL/GenBank/DDBJ whole genome shotgun (WGS) entry which is preliminary data.</text>
</comment>
<dbReference type="CDD" id="cd22359">
    <property type="entry name" value="SfsA-like_bacterial"/>
    <property type="match status" value="1"/>
</dbReference>
<organism evidence="4 6">
    <name type="scientific">Enterococcus gilvus ATCC BAA-350</name>
    <dbReference type="NCBI Taxonomy" id="1158614"/>
    <lineage>
        <taxon>Bacteria</taxon>
        <taxon>Bacillati</taxon>
        <taxon>Bacillota</taxon>
        <taxon>Bacilli</taxon>
        <taxon>Lactobacillales</taxon>
        <taxon>Enterococcaceae</taxon>
        <taxon>Enterococcus</taxon>
    </lineage>
</organism>
<dbReference type="RefSeq" id="WP_010780238.1">
    <property type="nucleotide sequence ID" value="NZ_ASWH01000001.1"/>
</dbReference>
<dbReference type="PATRIC" id="fig|1158614.3.peg.1841"/>
<dbReference type="HOGENOM" id="CLU_052299_1_0_9"/>
<proteinExistence type="inferred from homology"/>
<accession>R2VDZ0</accession>
<dbReference type="Pfam" id="PF03749">
    <property type="entry name" value="SfsA"/>
    <property type="match status" value="1"/>
</dbReference>
<evidence type="ECO:0000313" key="7">
    <source>
        <dbReference type="Proteomes" id="UP000014160"/>
    </source>
</evidence>
<dbReference type="GO" id="GO:0003677">
    <property type="term" value="F:DNA binding"/>
    <property type="evidence" value="ECO:0007669"/>
    <property type="project" value="InterPro"/>
</dbReference>
<dbReference type="Gene3D" id="3.40.1350.60">
    <property type="match status" value="1"/>
</dbReference>
<evidence type="ECO:0000313" key="6">
    <source>
        <dbReference type="Proteomes" id="UP000013750"/>
    </source>
</evidence>
<dbReference type="EMBL" id="AJDQ01000007">
    <property type="protein sequence ID" value="EOI55935.1"/>
    <property type="molecule type" value="Genomic_DNA"/>
</dbReference>
<evidence type="ECO:0000256" key="1">
    <source>
        <dbReference type="HAMAP-Rule" id="MF_00095"/>
    </source>
</evidence>
<dbReference type="NCBIfam" id="TIGR00230">
    <property type="entry name" value="sfsA"/>
    <property type="match status" value="1"/>
</dbReference>
<name>R2VDZ0_9ENTE</name>
<dbReference type="InterPro" id="IPR040452">
    <property type="entry name" value="SfsA_C"/>
</dbReference>
<dbReference type="OrthoDB" id="9802365at2"/>
<reference evidence="5 7" key="2">
    <citation type="submission" date="2013-03" db="EMBL/GenBank/DDBJ databases">
        <title>The Genome Sequence of Enterococcus gilvus ATCC BAA-350 (PacBio/Illumina hybrid assembly).</title>
        <authorList>
            <consortium name="The Broad Institute Genomics Platform"/>
            <consortium name="The Broad Institute Genome Sequencing Center for Infectious Disease"/>
            <person name="Earl A."/>
            <person name="Russ C."/>
            <person name="Gilmore M."/>
            <person name="Surin D."/>
            <person name="Walker B."/>
            <person name="Young S."/>
            <person name="Zeng Q."/>
            <person name="Gargeya S."/>
            <person name="Fitzgerald M."/>
            <person name="Haas B."/>
            <person name="Abouelleil A."/>
            <person name="Allen A.W."/>
            <person name="Alvarado L."/>
            <person name="Arachchi H.M."/>
            <person name="Berlin A.M."/>
            <person name="Chapman S.B."/>
            <person name="Gainer-Dewar J."/>
            <person name="Goldberg J."/>
            <person name="Griggs A."/>
            <person name="Gujja S."/>
            <person name="Hansen M."/>
            <person name="Howarth C."/>
            <person name="Imamovic A."/>
            <person name="Ireland A."/>
            <person name="Larimer J."/>
            <person name="McCowan C."/>
            <person name="Murphy C."/>
            <person name="Pearson M."/>
            <person name="Poon T.W."/>
            <person name="Priest M."/>
            <person name="Roberts A."/>
            <person name="Saif S."/>
            <person name="Shea T."/>
            <person name="Sisk P."/>
            <person name="Sykes S."/>
            <person name="Wortman J."/>
            <person name="Nusbaum C."/>
            <person name="Birren B."/>
        </authorList>
    </citation>
    <scope>NUCLEOTIDE SEQUENCE [LARGE SCALE GENOMIC DNA]</scope>
    <source>
        <strain evidence="5 7">ATCC BAA-350</strain>
    </source>
</reference>
<gene>
    <name evidence="1" type="primary">sfsA</name>
    <name evidence="5" type="ORF">I592_02136</name>
    <name evidence="4" type="ORF">UKC_01831</name>
</gene>
<dbReference type="InterPro" id="IPR005224">
    <property type="entry name" value="SfsA"/>
</dbReference>
<dbReference type="AlphaFoldDB" id="R2VDZ0"/>
<dbReference type="PANTHER" id="PTHR30545:SF2">
    <property type="entry name" value="SUGAR FERMENTATION STIMULATION PROTEIN A"/>
    <property type="match status" value="1"/>
</dbReference>
<feature type="domain" description="Sugar fermentation stimulation protein C-terminal" evidence="2">
    <location>
        <begin position="82"/>
        <end position="221"/>
    </location>
</feature>
<feature type="domain" description="SfsA N-terminal OB" evidence="3">
    <location>
        <begin position="12"/>
        <end position="79"/>
    </location>
</feature>
<dbReference type="InterPro" id="IPR041465">
    <property type="entry name" value="SfsA_N"/>
</dbReference>
<dbReference type="eggNOG" id="COG1489">
    <property type="taxonomic scope" value="Bacteria"/>
</dbReference>
<sequence>MKYSAIHLATFIERSNRFIARCRLVETGEEIITHVKNTGRSKELLLADTLVAVNHQPSEKRKTAYDLIAVKKGEMWVNIDSQIPNALAAEGILTGKINLPGLKGAITLLKREYTFEHSKFDIYFETDMYEKGFVEVKGMTLENHGIGAFPDAPTLRGLKHVEELRVAQKMAYQCYVLFVVQFPTIETATIHREMQTALYLAVEKAQADGVQILAYNCEVDQAHISIKESVPFVLDQPFIDPNL</sequence>
<dbReference type="Pfam" id="PF17746">
    <property type="entry name" value="SfsA_N"/>
    <property type="match status" value="1"/>
</dbReference>
<keyword evidence="7" id="KW-1185">Reference proteome</keyword>
<reference evidence="4 6" key="1">
    <citation type="submission" date="2013-02" db="EMBL/GenBank/DDBJ databases">
        <title>The Genome Sequence of Enterococcus gilvus ATCC BAA-350.</title>
        <authorList>
            <consortium name="The Broad Institute Genome Sequencing Platform"/>
            <consortium name="The Broad Institute Genome Sequencing Center for Infectious Disease"/>
            <person name="Earl A.M."/>
            <person name="Gilmore M.S."/>
            <person name="Lebreton F."/>
            <person name="Walker B."/>
            <person name="Young S.K."/>
            <person name="Zeng Q."/>
            <person name="Gargeya S."/>
            <person name="Fitzgerald M."/>
            <person name="Haas B."/>
            <person name="Abouelleil A."/>
            <person name="Alvarado L."/>
            <person name="Arachchi H.M."/>
            <person name="Berlin A.M."/>
            <person name="Chapman S.B."/>
            <person name="Dewar J."/>
            <person name="Goldberg J."/>
            <person name="Griggs A."/>
            <person name="Gujja S."/>
            <person name="Hansen M."/>
            <person name="Howarth C."/>
            <person name="Imamovic A."/>
            <person name="Larimer J."/>
            <person name="McCowan C."/>
            <person name="Murphy C."/>
            <person name="Neiman D."/>
            <person name="Pearson M."/>
            <person name="Priest M."/>
            <person name="Roberts A."/>
            <person name="Saif S."/>
            <person name="Shea T."/>
            <person name="Sisk P."/>
            <person name="Sykes S."/>
            <person name="Wortman J."/>
            <person name="Nusbaum C."/>
            <person name="Birren B."/>
        </authorList>
    </citation>
    <scope>NUCLEOTIDE SEQUENCE [LARGE SCALE GENOMIC DNA]</scope>
    <source>
        <strain evidence="4 6">ATCC BAA-350</strain>
    </source>
</reference>
<evidence type="ECO:0000259" key="3">
    <source>
        <dbReference type="Pfam" id="PF17746"/>
    </source>
</evidence>
<dbReference type="Gene3D" id="2.40.50.580">
    <property type="match status" value="1"/>
</dbReference>
<dbReference type="EMBL" id="ASWH01000001">
    <property type="protein sequence ID" value="EOW82815.1"/>
    <property type="molecule type" value="Genomic_DNA"/>
</dbReference>
<evidence type="ECO:0000313" key="5">
    <source>
        <dbReference type="EMBL" id="EOW82815.1"/>
    </source>
</evidence>
<dbReference type="Proteomes" id="UP000014160">
    <property type="component" value="Unassembled WGS sequence"/>
</dbReference>